<dbReference type="EMBL" id="QRTC01000010">
    <property type="protein sequence ID" value="RGQ42755.1"/>
    <property type="molecule type" value="Genomic_DNA"/>
</dbReference>
<accession>A0A412AZ24</accession>
<dbReference type="Proteomes" id="UP000284751">
    <property type="component" value="Unassembled WGS sequence"/>
</dbReference>
<name>A0A412AZ24_9FIRM</name>
<dbReference type="AlphaFoldDB" id="A0A412AZ24"/>
<dbReference type="InterPro" id="IPR038078">
    <property type="entry name" value="PhoU-like_sf"/>
</dbReference>
<evidence type="ECO:0000313" key="3">
    <source>
        <dbReference type="Proteomes" id="UP000284751"/>
    </source>
</evidence>
<dbReference type="InterPro" id="IPR018445">
    <property type="entry name" value="Put_Phosphate_transp_reg"/>
</dbReference>
<evidence type="ECO:0000313" key="2">
    <source>
        <dbReference type="EMBL" id="RGQ42755.1"/>
    </source>
</evidence>
<gene>
    <name evidence="2" type="ORF">DWY99_04150</name>
</gene>
<dbReference type="Pfam" id="PF01865">
    <property type="entry name" value="PhoU_div"/>
    <property type="match status" value="1"/>
</dbReference>
<dbReference type="InterPro" id="IPR052912">
    <property type="entry name" value="UPF0111_domain"/>
</dbReference>
<evidence type="ECO:0000256" key="1">
    <source>
        <dbReference type="ARBA" id="ARBA00008591"/>
    </source>
</evidence>
<organism evidence="2 3">
    <name type="scientific">[Clostridium] leptum</name>
    <dbReference type="NCBI Taxonomy" id="1535"/>
    <lineage>
        <taxon>Bacteria</taxon>
        <taxon>Bacillati</taxon>
        <taxon>Bacillota</taxon>
        <taxon>Clostridia</taxon>
        <taxon>Eubacteriales</taxon>
        <taxon>Oscillospiraceae</taxon>
        <taxon>Oscillospiraceae incertae sedis</taxon>
    </lineage>
</organism>
<comment type="caution">
    <text evidence="2">The sequence shown here is derived from an EMBL/GenBank/DDBJ whole genome shotgun (WGS) entry which is preliminary data.</text>
</comment>
<reference evidence="2 3" key="1">
    <citation type="submission" date="2018-08" db="EMBL/GenBank/DDBJ databases">
        <title>A genome reference for cultivated species of the human gut microbiota.</title>
        <authorList>
            <person name="Zou Y."/>
            <person name="Xue W."/>
            <person name="Luo G."/>
        </authorList>
    </citation>
    <scope>NUCLEOTIDE SEQUENCE [LARGE SCALE GENOMIC DNA]</scope>
    <source>
        <strain evidence="2 3">AF28-26</strain>
    </source>
</reference>
<protein>
    <submittedName>
        <fullName evidence="2">DUF47 family protein</fullName>
    </submittedName>
</protein>
<sequence>MRRKQKTDFYFASFSKAIEFSRQEALMLYDVLQGFQPENLPKVMEEMHKLENSADISKHEMMEKLAQEFITPIERDDIAQLAQELDEITDHIEDIILRMYMFNIQSIREEAFDFAKVIIGCCEQLKTALADFNNYKKSKIIPQAIIEINSLENEGDKLYTKALRSLFTTCKDPIEVLAWTETFRHMERCCDACEHAANVIESIVMNNS</sequence>
<dbReference type="PANTHER" id="PTHR37298:SF1">
    <property type="entry name" value="UPF0111 PROTEIN YKAA"/>
    <property type="match status" value="1"/>
</dbReference>
<comment type="similarity">
    <text evidence="1">Belongs to the UPF0111 family.</text>
</comment>
<dbReference type="PANTHER" id="PTHR37298">
    <property type="entry name" value="UPF0111 PROTEIN YKAA"/>
    <property type="match status" value="1"/>
</dbReference>
<dbReference type="Gene3D" id="1.20.58.220">
    <property type="entry name" value="Phosphate transport system protein phou homolog 2, domain 2"/>
    <property type="match status" value="1"/>
</dbReference>
<dbReference type="SUPFAM" id="SSF109755">
    <property type="entry name" value="PhoU-like"/>
    <property type="match status" value="1"/>
</dbReference>
<proteinExistence type="inferred from homology"/>